<reference evidence="2 3" key="1">
    <citation type="submission" date="2014-08" db="EMBL/GenBank/DDBJ databases">
        <title>Complete genome sequence of Corynebacterium deserti GIMN1.010 (=DSM 45689), isolated from desert sand in western China.</title>
        <authorList>
            <person name="Ruckert C."/>
            <person name="Albersmeier A."/>
            <person name="Kalinowski J."/>
        </authorList>
    </citation>
    <scope>NUCLEOTIDE SEQUENCE [LARGE SCALE GENOMIC DNA]</scope>
    <source>
        <strain evidence="2 3">GIMN1.010</strain>
    </source>
</reference>
<feature type="transmembrane region" description="Helical" evidence="1">
    <location>
        <begin position="41"/>
        <end position="62"/>
    </location>
</feature>
<proteinExistence type="predicted"/>
<organism evidence="2 3">
    <name type="scientific">Corynebacterium deserti GIMN1.010</name>
    <dbReference type="NCBI Taxonomy" id="931089"/>
    <lineage>
        <taxon>Bacteria</taxon>
        <taxon>Bacillati</taxon>
        <taxon>Actinomycetota</taxon>
        <taxon>Actinomycetes</taxon>
        <taxon>Mycobacteriales</taxon>
        <taxon>Corynebacteriaceae</taxon>
        <taxon>Corynebacterium</taxon>
    </lineage>
</organism>
<keyword evidence="3" id="KW-1185">Reference proteome</keyword>
<dbReference type="EMBL" id="CP009220">
    <property type="protein sequence ID" value="ALC05949.1"/>
    <property type="molecule type" value="Genomic_DNA"/>
</dbReference>
<dbReference type="AlphaFoldDB" id="A0A0M3Q9M5"/>
<dbReference type="KEGG" id="cdx:CDES_07705"/>
<dbReference type="STRING" id="931089.CDES_07705"/>
<gene>
    <name evidence="2" type="ORF">CDES_07705</name>
</gene>
<name>A0A0M3Q9M5_9CORY</name>
<evidence type="ECO:0000256" key="1">
    <source>
        <dbReference type="SAM" id="Phobius"/>
    </source>
</evidence>
<keyword evidence="1" id="KW-0812">Transmembrane</keyword>
<dbReference type="RefSeq" id="WP_053544951.1">
    <property type="nucleotide sequence ID" value="NZ_CP009220.1"/>
</dbReference>
<keyword evidence="1" id="KW-1133">Transmembrane helix</keyword>
<dbReference type="PATRIC" id="fig|931089.4.peg.1557"/>
<sequence length="63" mass="6716">MSFPIDDLAVMVGVMDTKPQTSADDELQRARDKYNRAGETLVAISFGVVVGTGLLWSAMVGAL</sequence>
<accession>A0A0M3Q9M5</accession>
<keyword evidence="1" id="KW-0472">Membrane</keyword>
<protein>
    <submittedName>
        <fullName evidence="2">Putative membrane protein</fullName>
    </submittedName>
</protein>
<evidence type="ECO:0000313" key="2">
    <source>
        <dbReference type="EMBL" id="ALC05949.1"/>
    </source>
</evidence>
<evidence type="ECO:0000313" key="3">
    <source>
        <dbReference type="Proteomes" id="UP000068067"/>
    </source>
</evidence>
<dbReference type="Proteomes" id="UP000068067">
    <property type="component" value="Chromosome"/>
</dbReference>